<accession>A0A1F6G6D0</accession>
<dbReference type="Gene3D" id="3.30.565.10">
    <property type="entry name" value="Histidine kinase-like ATPase, C-terminal domain"/>
    <property type="match status" value="1"/>
</dbReference>
<dbReference type="PANTHER" id="PTHR45339:SF1">
    <property type="entry name" value="HYBRID SIGNAL TRANSDUCTION HISTIDINE KINASE J"/>
    <property type="match status" value="1"/>
</dbReference>
<dbReference type="PROSITE" id="PS50110">
    <property type="entry name" value="RESPONSE_REGULATORY"/>
    <property type="match status" value="1"/>
</dbReference>
<reference evidence="5 6" key="1">
    <citation type="journal article" date="2016" name="Nat. Commun.">
        <title>Thousands of microbial genomes shed light on interconnected biogeochemical processes in an aquifer system.</title>
        <authorList>
            <person name="Anantharaman K."/>
            <person name="Brown C.T."/>
            <person name="Hug L.A."/>
            <person name="Sharon I."/>
            <person name="Castelle C.J."/>
            <person name="Probst A.J."/>
            <person name="Thomas B.C."/>
            <person name="Singh A."/>
            <person name="Wilkins M.J."/>
            <person name="Karaoz U."/>
            <person name="Brodie E.L."/>
            <person name="Williams K.H."/>
            <person name="Hubbard S.S."/>
            <person name="Banfield J.F."/>
        </authorList>
    </citation>
    <scope>NUCLEOTIDE SEQUENCE [LARGE SCALE GENOMIC DNA]</scope>
</reference>
<evidence type="ECO:0000313" key="5">
    <source>
        <dbReference type="EMBL" id="OGG93659.1"/>
    </source>
</evidence>
<dbReference type="InterPro" id="IPR036457">
    <property type="entry name" value="PPM-type-like_dom_sf"/>
</dbReference>
<dbReference type="Pfam" id="PF13581">
    <property type="entry name" value="HATPase_c_2"/>
    <property type="match status" value="1"/>
</dbReference>
<dbReference type="CDD" id="cd16936">
    <property type="entry name" value="HATPase_RsbW-like"/>
    <property type="match status" value="1"/>
</dbReference>
<proteinExistence type="predicted"/>
<organism evidence="5 6">
    <name type="scientific">Candidatus Lambdaproteobacteria bacterium RIFOXYD2_FULL_50_16</name>
    <dbReference type="NCBI Taxonomy" id="1817772"/>
    <lineage>
        <taxon>Bacteria</taxon>
        <taxon>Pseudomonadati</taxon>
        <taxon>Pseudomonadota</taxon>
        <taxon>Candidatus Lambdaproteobacteria</taxon>
    </lineage>
</organism>
<evidence type="ECO:0000256" key="2">
    <source>
        <dbReference type="ARBA" id="ARBA00023012"/>
    </source>
</evidence>
<feature type="domain" description="Response regulatory" evidence="4">
    <location>
        <begin position="255"/>
        <end position="374"/>
    </location>
</feature>
<dbReference type="Proteomes" id="UP000178449">
    <property type="component" value="Unassembled WGS sequence"/>
</dbReference>
<dbReference type="SMART" id="SM00331">
    <property type="entry name" value="PP2C_SIG"/>
    <property type="match status" value="1"/>
</dbReference>
<dbReference type="InterPro" id="IPR036890">
    <property type="entry name" value="HATPase_C_sf"/>
</dbReference>
<dbReference type="InterPro" id="IPR001932">
    <property type="entry name" value="PPM-type_phosphatase-like_dom"/>
</dbReference>
<sequence length="877" mass="99929">MKLALLAKKNDLAEVPAKLADWGFEVELFEDGDTLLDWAGSNPDLELVLIKGVVGPEIENCILRLRQFPYYLYLLYIETSPSQTPPQLFKAGLDEVVKCQDILKLRLLALERFFKQHRTRTFRKPRPEGFRPEVLNLNKGLGYAQKDRVFYQELLTQLVILGSQLLKSPEGGLRPWETFGQQAGHLGAHELEDWVDRFFGLKRRRMQVDDREYKELLDLYPGLLGRLSMALAELTKANFFTPLQQPVIGSTEGIKVLIVEDLPHNRLLLKQMLKRLNANCVEACDGQAAVERFKEDSFDLVVMDINMPIMDGFEATRRIRQFEEENQQTRTPILALTALAMRGDRELCLAAGCDNYLPKPIDVINLFQLVGELTQTESEPKQASTKTFSLGIYTQNQVYRFLLEKIINELDLSCQFLEGEKVLLEAVEKSQFNLILIDLETDWRLTYLIRDQYPTQALTLIGTLCGAEEIWLARFERYIAYPFDRQKIAEVVEHHSKQLQQQRNFEEMIDDFNSLRSLKSQVSVEDSMAASGDQLAVWQKSIRKIGGDLVLSQHFSLHGRYGLILADVSGHDVKSGYTASWFAGLVKGVWRSHSHPFDLLVYLNKLFETPQFEEDKRYICALVLLWDPLTRVLHWANSGIPDGLLIKPDGTRQSLNWRGIPIGMFPELEMFDQGKIDLEPGSSLILATDGVLEAVPNDLIGQLSLKGDSPVEMLEGIVDFVTRSMEIKDDLTLAVFKAKPLEARKGYHHLMPCNLDQTQIEVAQIKAYLDQNSALNFDWPMTSVAIKEALMNAVEHGNKNAEHLPVWVDAWVENNRLNLLVSDQGPGFDLSVEKKRIEKEGPLRIQGRGIQLMENIAKEVEFFGSSCRMIFESVDLK</sequence>
<dbReference type="Gene3D" id="3.60.40.10">
    <property type="entry name" value="PPM-type phosphatase domain"/>
    <property type="match status" value="1"/>
</dbReference>
<dbReference type="EMBL" id="MFNE01000046">
    <property type="protein sequence ID" value="OGG93659.1"/>
    <property type="molecule type" value="Genomic_DNA"/>
</dbReference>
<keyword evidence="2" id="KW-0902">Two-component regulatory system</keyword>
<evidence type="ECO:0000256" key="1">
    <source>
        <dbReference type="ARBA" id="ARBA00022553"/>
    </source>
</evidence>
<feature type="modified residue" description="4-aspartylphosphate" evidence="3">
    <location>
        <position position="304"/>
    </location>
</feature>
<dbReference type="AlphaFoldDB" id="A0A1F6G6D0"/>
<dbReference type="Pfam" id="PF00072">
    <property type="entry name" value="Response_reg"/>
    <property type="match status" value="1"/>
</dbReference>
<dbReference type="GO" id="GO:0000160">
    <property type="term" value="P:phosphorelay signal transduction system"/>
    <property type="evidence" value="ECO:0007669"/>
    <property type="project" value="UniProtKB-KW"/>
</dbReference>
<evidence type="ECO:0000313" key="6">
    <source>
        <dbReference type="Proteomes" id="UP000178449"/>
    </source>
</evidence>
<gene>
    <name evidence="5" type="ORF">A2527_11085</name>
</gene>
<dbReference type="SUPFAM" id="SSF81606">
    <property type="entry name" value="PP2C-like"/>
    <property type="match status" value="1"/>
</dbReference>
<dbReference type="InterPro" id="IPR001789">
    <property type="entry name" value="Sig_transdc_resp-reg_receiver"/>
</dbReference>
<dbReference type="Pfam" id="PF07228">
    <property type="entry name" value="SpoIIE"/>
    <property type="match status" value="1"/>
</dbReference>
<comment type="caution">
    <text evidence="5">The sequence shown here is derived from an EMBL/GenBank/DDBJ whole genome shotgun (WGS) entry which is preliminary data.</text>
</comment>
<dbReference type="Gene3D" id="3.40.50.2300">
    <property type="match status" value="1"/>
</dbReference>
<dbReference type="InterPro" id="IPR011006">
    <property type="entry name" value="CheY-like_superfamily"/>
</dbReference>
<keyword evidence="1 3" id="KW-0597">Phosphoprotein</keyword>
<dbReference type="SUPFAM" id="SSF52172">
    <property type="entry name" value="CheY-like"/>
    <property type="match status" value="1"/>
</dbReference>
<evidence type="ECO:0000259" key="4">
    <source>
        <dbReference type="PROSITE" id="PS50110"/>
    </source>
</evidence>
<evidence type="ECO:0000256" key="3">
    <source>
        <dbReference type="PROSITE-ProRule" id="PRU00169"/>
    </source>
</evidence>
<dbReference type="InterPro" id="IPR003594">
    <property type="entry name" value="HATPase_dom"/>
</dbReference>
<dbReference type="STRING" id="1817772.A2527_11085"/>
<dbReference type="SUPFAM" id="SSF55874">
    <property type="entry name" value="ATPase domain of HSP90 chaperone/DNA topoisomerase II/histidine kinase"/>
    <property type="match status" value="1"/>
</dbReference>
<name>A0A1F6G6D0_9PROT</name>
<dbReference type="PANTHER" id="PTHR45339">
    <property type="entry name" value="HYBRID SIGNAL TRANSDUCTION HISTIDINE KINASE J"/>
    <property type="match status" value="1"/>
</dbReference>
<dbReference type="SMART" id="SM00448">
    <property type="entry name" value="REC"/>
    <property type="match status" value="1"/>
</dbReference>
<protein>
    <recommendedName>
        <fullName evidence="4">Response regulatory domain-containing protein</fullName>
    </recommendedName>
</protein>
<dbReference type="CDD" id="cd17546">
    <property type="entry name" value="REC_hyHK_CKI1_RcsC-like"/>
    <property type="match status" value="1"/>
</dbReference>